<dbReference type="AlphaFoldDB" id="A0A935W7R3"/>
<organism evidence="1 2">
    <name type="scientific">Candidatus Accumulibacter affinis</name>
    <dbReference type="NCBI Taxonomy" id="2954384"/>
    <lineage>
        <taxon>Bacteria</taxon>
        <taxon>Pseudomonadati</taxon>
        <taxon>Pseudomonadota</taxon>
        <taxon>Betaproteobacteria</taxon>
        <taxon>Candidatus Accumulibacter</taxon>
    </lineage>
</organism>
<dbReference type="Proteomes" id="UP000706151">
    <property type="component" value="Unassembled WGS sequence"/>
</dbReference>
<reference evidence="1 2" key="1">
    <citation type="submission" date="2020-10" db="EMBL/GenBank/DDBJ databases">
        <title>Connecting structure to function with the recovery of over 1000 high-quality activated sludge metagenome-assembled genomes encoding full-length rRNA genes using long-read sequencing.</title>
        <authorList>
            <person name="Singleton C.M."/>
            <person name="Petriglieri F."/>
            <person name="Kristensen J.M."/>
            <person name="Kirkegaard R.H."/>
            <person name="Michaelsen T.Y."/>
            <person name="Andersen M.H."/>
            <person name="Karst S.M."/>
            <person name="Dueholm M.S."/>
            <person name="Nielsen P.H."/>
            <person name="Albertsen M."/>
        </authorList>
    </citation>
    <scope>NUCLEOTIDE SEQUENCE [LARGE SCALE GENOMIC DNA]</scope>
    <source>
        <strain evidence="1">Fred_18-Q3-R57-64_BAT3C.720</strain>
    </source>
</reference>
<protein>
    <submittedName>
        <fullName evidence="1">DUF3987 domain-containing protein</fullName>
    </submittedName>
</protein>
<proteinExistence type="predicted"/>
<dbReference type="EMBL" id="JADJOT010000008">
    <property type="protein sequence ID" value="MBK7954235.1"/>
    <property type="molecule type" value="Genomic_DNA"/>
</dbReference>
<comment type="caution">
    <text evidence="1">The sequence shown here is derived from an EMBL/GenBank/DDBJ whole genome shotgun (WGS) entry which is preliminary data.</text>
</comment>
<evidence type="ECO:0000313" key="2">
    <source>
        <dbReference type="Proteomes" id="UP000706151"/>
    </source>
</evidence>
<evidence type="ECO:0000313" key="1">
    <source>
        <dbReference type="EMBL" id="MBK7954235.1"/>
    </source>
</evidence>
<accession>A0A935W7R3</accession>
<gene>
    <name evidence="1" type="ORF">IPK02_09890</name>
</gene>
<name>A0A935W7R3_9PROT</name>
<sequence>MATLSAALRDTWDGVSIRPATKTSRLWASNPHLSLTGNITPFELLGLIESRELSNGFANRFLIFWAERERIEPFPKPTPTTVVTDLAERTKEVIRFATEGYPENKDSRPMELSADARTEYARLYRGELSRLADGEKVAGLIERRAPMLLRLAMIFALTDKTLTIDLPHIHAALAWVRFHRDSVRFIFNDAAGELAARESSDGAAKILDYLKQHGQTSRADLSKKCFSGHLSAKRIDEALDIIALLSEAASRKPCRAASRWLLHFSDRKPLTVDFSPAATLAKVLASYPSALAAEPIEAGRRQPATDADWQAGNCCRRLAGPDRRIRRSHCRRCARTVSAR</sequence>